<dbReference type="Pfam" id="PF07660">
    <property type="entry name" value="STN"/>
    <property type="match status" value="1"/>
</dbReference>
<dbReference type="Pfam" id="PF07715">
    <property type="entry name" value="Plug"/>
    <property type="match status" value="1"/>
</dbReference>
<dbReference type="SUPFAM" id="SSF49464">
    <property type="entry name" value="Carboxypeptidase regulatory domain-like"/>
    <property type="match status" value="1"/>
</dbReference>
<dbReference type="InterPro" id="IPR012910">
    <property type="entry name" value="Plug_dom"/>
</dbReference>
<organism evidence="9 10">
    <name type="scientific">Chitinophaga agrisoli</name>
    <dbReference type="NCBI Taxonomy" id="2607653"/>
    <lineage>
        <taxon>Bacteria</taxon>
        <taxon>Pseudomonadati</taxon>
        <taxon>Bacteroidota</taxon>
        <taxon>Chitinophagia</taxon>
        <taxon>Chitinophagales</taxon>
        <taxon>Chitinophagaceae</taxon>
        <taxon>Chitinophaga</taxon>
    </lineage>
</organism>
<keyword evidence="3" id="KW-1134">Transmembrane beta strand</keyword>
<dbReference type="Gene3D" id="2.170.130.10">
    <property type="entry name" value="TonB-dependent receptor, plug domain"/>
    <property type="match status" value="1"/>
</dbReference>
<keyword evidence="9" id="KW-0675">Receptor</keyword>
<evidence type="ECO:0000256" key="7">
    <source>
        <dbReference type="ARBA" id="ARBA00023237"/>
    </source>
</evidence>
<dbReference type="SUPFAM" id="SSF56935">
    <property type="entry name" value="Porins"/>
    <property type="match status" value="1"/>
</dbReference>
<dbReference type="Pfam" id="PF13715">
    <property type="entry name" value="CarbopepD_reg_2"/>
    <property type="match status" value="1"/>
</dbReference>
<comment type="caution">
    <text evidence="9">The sequence shown here is derived from an EMBL/GenBank/DDBJ whole genome shotgun (WGS) entry which is preliminary data.</text>
</comment>
<keyword evidence="7" id="KW-0998">Cell outer membrane</keyword>
<comment type="subcellular location">
    <subcellularLocation>
        <location evidence="1">Cell outer membrane</location>
        <topology evidence="1">Multi-pass membrane protein</topology>
    </subcellularLocation>
</comment>
<dbReference type="SMART" id="SM00965">
    <property type="entry name" value="STN"/>
    <property type="match status" value="1"/>
</dbReference>
<evidence type="ECO:0000256" key="3">
    <source>
        <dbReference type="ARBA" id="ARBA00022452"/>
    </source>
</evidence>
<dbReference type="Gene3D" id="2.40.170.20">
    <property type="entry name" value="TonB-dependent receptor, beta-barrel domain"/>
    <property type="match status" value="1"/>
</dbReference>
<dbReference type="GO" id="GO:0044718">
    <property type="term" value="P:siderophore transmembrane transport"/>
    <property type="evidence" value="ECO:0007669"/>
    <property type="project" value="TreeGrafter"/>
</dbReference>
<evidence type="ECO:0000256" key="1">
    <source>
        <dbReference type="ARBA" id="ARBA00004571"/>
    </source>
</evidence>
<dbReference type="AlphaFoldDB" id="A0A5B2VP30"/>
<keyword evidence="4" id="KW-0812">Transmembrane</keyword>
<dbReference type="PANTHER" id="PTHR30069">
    <property type="entry name" value="TONB-DEPENDENT OUTER MEMBRANE RECEPTOR"/>
    <property type="match status" value="1"/>
</dbReference>
<dbReference type="InterPro" id="IPR008969">
    <property type="entry name" value="CarboxyPept-like_regulatory"/>
</dbReference>
<reference evidence="9 10" key="2">
    <citation type="submission" date="2019-09" db="EMBL/GenBank/DDBJ databases">
        <authorList>
            <person name="Jin C."/>
        </authorList>
    </citation>
    <scope>NUCLEOTIDE SEQUENCE [LARGE SCALE GENOMIC DNA]</scope>
    <source>
        <strain evidence="9 10">BN140078</strain>
    </source>
</reference>
<feature type="domain" description="Secretin/TonB short N-terminal" evidence="8">
    <location>
        <begin position="48"/>
        <end position="99"/>
    </location>
</feature>
<evidence type="ECO:0000313" key="9">
    <source>
        <dbReference type="EMBL" id="KAA2240815.1"/>
    </source>
</evidence>
<evidence type="ECO:0000256" key="5">
    <source>
        <dbReference type="ARBA" id="ARBA00022729"/>
    </source>
</evidence>
<reference evidence="9 10" key="1">
    <citation type="submission" date="2019-09" db="EMBL/GenBank/DDBJ databases">
        <title>Chitinophaga ginsengihumi sp. nov., isolated from soil of ginseng rhizosphere.</title>
        <authorList>
            <person name="Lee J."/>
        </authorList>
    </citation>
    <scope>NUCLEOTIDE SEQUENCE [LARGE SCALE GENOMIC DNA]</scope>
    <source>
        <strain evidence="9 10">BN140078</strain>
    </source>
</reference>
<name>A0A5B2VP30_9BACT</name>
<dbReference type="InterPro" id="IPR037066">
    <property type="entry name" value="Plug_dom_sf"/>
</dbReference>
<evidence type="ECO:0000256" key="6">
    <source>
        <dbReference type="ARBA" id="ARBA00023136"/>
    </source>
</evidence>
<dbReference type="InterPro" id="IPR039426">
    <property type="entry name" value="TonB-dep_rcpt-like"/>
</dbReference>
<dbReference type="InterPro" id="IPR036942">
    <property type="entry name" value="Beta-barrel_TonB_sf"/>
</dbReference>
<evidence type="ECO:0000313" key="10">
    <source>
        <dbReference type="Proteomes" id="UP000324611"/>
    </source>
</evidence>
<evidence type="ECO:0000256" key="4">
    <source>
        <dbReference type="ARBA" id="ARBA00022692"/>
    </source>
</evidence>
<accession>A0A5B2VP30</accession>
<dbReference type="PANTHER" id="PTHR30069:SF29">
    <property type="entry name" value="HEMOGLOBIN AND HEMOGLOBIN-HAPTOGLOBIN-BINDING PROTEIN 1-RELATED"/>
    <property type="match status" value="1"/>
</dbReference>
<proteinExistence type="predicted"/>
<dbReference type="Gene3D" id="3.55.50.30">
    <property type="match status" value="1"/>
</dbReference>
<keyword evidence="5" id="KW-0732">Signal</keyword>
<dbReference type="GO" id="GO:0009279">
    <property type="term" value="C:cell outer membrane"/>
    <property type="evidence" value="ECO:0007669"/>
    <property type="project" value="UniProtKB-SubCell"/>
</dbReference>
<keyword evidence="2" id="KW-0813">Transport</keyword>
<dbReference type="Gene3D" id="2.60.40.1120">
    <property type="entry name" value="Carboxypeptidase-like, regulatory domain"/>
    <property type="match status" value="1"/>
</dbReference>
<dbReference type="RefSeq" id="WP_149841993.1">
    <property type="nucleotide sequence ID" value="NZ_VUOC01000004.1"/>
</dbReference>
<dbReference type="Proteomes" id="UP000324611">
    <property type="component" value="Unassembled WGS sequence"/>
</dbReference>
<dbReference type="InterPro" id="IPR011662">
    <property type="entry name" value="Secretin/TonB_short_N"/>
</dbReference>
<sequence>MSKLLLGMLLSCVPLQVLGWDWHTRVTLVLKEESLLTACRLLEKNYGIHFSFSRDLVDLSRKVTINARNKPLKKVLELLFEPNDIAYTRIGNQVVLTVKITPARTISGYAEDAHTGEKLIGATIYCPGQQAGTVTNQYGFYSLTLKKDTSSLLASYVGYTPQRYPLPATGNRQLTVALQPLNSLQEVVVTENMQPHLQEQTQMSKINLAVTEVKSVPKLLGEPDVLRTLQSLPGVSGGAEGSGGMSVRGGSPDQNLVLLDGTPVFNSSHVFGIFSVFNPDIVKNADLYKGAFPARYGGRLSSVIDISMKDGDMKEYHGEVSISTIAAKFMVEGPLWKDRTSFILSGRRSYIDLLLQDAMNKTLGLGKKGDFYAYFYDANVRINHIFSPKDRLYLSAYGGEDALSIKEEHDNSDGDDPSPGPYNQKNGFRLGWGNLTGTLRWNHVFSPRLFSNVTFNYSQYYFLTNYHYEYDGITVPEHSELYGRYISRIQNGVGKIDFDYRPNPNHAVKFGIGSTTHIFKPGSFFFEDNSATPSLPDTTYNNFNTVGVEMIMYGEDDWQLAPNLHLNAGLHTAGFLVEKRFYLSLQPRLGLRYLLPQHWALKAAYTHMNQPIHLLTNNGTNLPTDLWVPSTQKVRPMLSRQWALGIAKTTEDHQYEFSMEAYFKSMNNVIEYTEEASMFNSAGKKWDDQVIIGSGRSYGGELLLEKKLGNTKGWLGYTLAWTDRQFPDVNNGQRFPFKYDVRHNIELTFMQRLGKHWELSGSWQFATGMPVTLPVASYEGIQDPSPYDPVAGPGQRVDELGPRNAVRTANTHRLDLSVTFTTTKKKRTRTWNLSLYNAYNQKNPFFYQIAVDYNKQERYLQQVTILPILPSITYSIKL</sequence>
<keyword evidence="6" id="KW-0472">Membrane</keyword>
<protein>
    <submittedName>
        <fullName evidence="9">TonB-dependent receptor plug domain-containing protein</fullName>
    </submittedName>
</protein>
<dbReference type="EMBL" id="VUOC01000004">
    <property type="protein sequence ID" value="KAA2240815.1"/>
    <property type="molecule type" value="Genomic_DNA"/>
</dbReference>
<keyword evidence="10" id="KW-1185">Reference proteome</keyword>
<evidence type="ECO:0000259" key="8">
    <source>
        <dbReference type="SMART" id="SM00965"/>
    </source>
</evidence>
<evidence type="ECO:0000256" key="2">
    <source>
        <dbReference type="ARBA" id="ARBA00022448"/>
    </source>
</evidence>
<dbReference type="GO" id="GO:0015344">
    <property type="term" value="F:siderophore uptake transmembrane transporter activity"/>
    <property type="evidence" value="ECO:0007669"/>
    <property type="project" value="TreeGrafter"/>
</dbReference>
<gene>
    <name evidence="9" type="ORF">F0L74_32285</name>
</gene>